<evidence type="ECO:0000259" key="13">
    <source>
        <dbReference type="Pfam" id="PF04151"/>
    </source>
</evidence>
<keyword evidence="8" id="KW-0482">Metalloprotease</keyword>
<dbReference type="Gene3D" id="2.60.120.380">
    <property type="match status" value="4"/>
</dbReference>
<dbReference type="Pfam" id="PF02868">
    <property type="entry name" value="Peptidase_M4_C"/>
    <property type="match status" value="1"/>
</dbReference>
<dbReference type="InterPro" id="IPR011096">
    <property type="entry name" value="FTP_domain"/>
</dbReference>
<feature type="domain" description="FTP" evidence="14">
    <location>
        <begin position="83"/>
        <end position="130"/>
    </location>
</feature>
<keyword evidence="4" id="KW-0479">Metal-binding</keyword>
<dbReference type="RefSeq" id="WP_087455129.1">
    <property type="nucleotide sequence ID" value="NZ_CP021434.1"/>
</dbReference>
<evidence type="ECO:0008006" key="17">
    <source>
        <dbReference type="Google" id="ProtNLM"/>
    </source>
</evidence>
<evidence type="ECO:0000256" key="1">
    <source>
        <dbReference type="ARBA" id="ARBA00001947"/>
    </source>
</evidence>
<dbReference type="SUPFAM" id="SSF55486">
    <property type="entry name" value="Metalloproteases ('zincins'), catalytic domain"/>
    <property type="match status" value="1"/>
</dbReference>
<evidence type="ECO:0000256" key="8">
    <source>
        <dbReference type="ARBA" id="ARBA00023049"/>
    </source>
</evidence>
<dbReference type="InterPro" id="IPR007280">
    <property type="entry name" value="Peptidase_C_arc/bac"/>
</dbReference>
<feature type="active site" evidence="9">
    <location>
        <position position="368"/>
    </location>
</feature>
<keyword evidence="5 10" id="KW-0732">Signal</keyword>
<evidence type="ECO:0000256" key="9">
    <source>
        <dbReference type="PIRSR" id="PIRSR623612-1"/>
    </source>
</evidence>
<dbReference type="InterPro" id="IPR013856">
    <property type="entry name" value="Peptidase_M4_domain"/>
</dbReference>
<dbReference type="Proteomes" id="UP000195437">
    <property type="component" value="Chromosome"/>
</dbReference>
<dbReference type="Pfam" id="PF01447">
    <property type="entry name" value="Peptidase_M4"/>
    <property type="match status" value="1"/>
</dbReference>
<comment type="cofactor">
    <cofactor evidence="1">
        <name>Zn(2+)</name>
        <dbReference type="ChEBI" id="CHEBI:29105"/>
    </cofactor>
</comment>
<evidence type="ECO:0000256" key="10">
    <source>
        <dbReference type="SAM" id="SignalP"/>
    </source>
</evidence>
<dbReference type="EMBL" id="CP021434">
    <property type="protein sequence ID" value="ARU59741.1"/>
    <property type="molecule type" value="Genomic_DNA"/>
</dbReference>
<feature type="active site" description="Proton donor" evidence="9">
    <location>
        <position position="452"/>
    </location>
</feature>
<evidence type="ECO:0000256" key="2">
    <source>
        <dbReference type="ARBA" id="ARBA00009388"/>
    </source>
</evidence>
<dbReference type="InterPro" id="IPR001570">
    <property type="entry name" value="Peptidase_M4_C_domain"/>
</dbReference>
<evidence type="ECO:0000259" key="11">
    <source>
        <dbReference type="Pfam" id="PF01447"/>
    </source>
</evidence>
<organism evidence="15 16">
    <name type="scientific">Tumebacillus avium</name>
    <dbReference type="NCBI Taxonomy" id="1903704"/>
    <lineage>
        <taxon>Bacteria</taxon>
        <taxon>Bacillati</taxon>
        <taxon>Bacillota</taxon>
        <taxon>Bacilli</taxon>
        <taxon>Bacillales</taxon>
        <taxon>Alicyclobacillaceae</taxon>
        <taxon>Tumebacillus</taxon>
    </lineage>
</organism>
<keyword evidence="7" id="KW-0862">Zinc</keyword>
<dbReference type="SUPFAM" id="SSF89260">
    <property type="entry name" value="Collagen-binding domain"/>
    <property type="match status" value="4"/>
</dbReference>
<dbReference type="KEGG" id="tum:CBW65_00780"/>
<dbReference type="OrthoDB" id="291295at2"/>
<evidence type="ECO:0000313" key="16">
    <source>
        <dbReference type="Proteomes" id="UP000195437"/>
    </source>
</evidence>
<dbReference type="InterPro" id="IPR027268">
    <property type="entry name" value="Peptidase_M4/M1_CTD_sf"/>
</dbReference>
<dbReference type="PANTHER" id="PTHR33794:SF1">
    <property type="entry name" value="BACILLOLYSIN"/>
    <property type="match status" value="1"/>
</dbReference>
<dbReference type="SUPFAM" id="SSF49854">
    <property type="entry name" value="Spermadhesin, CUB domain"/>
    <property type="match status" value="1"/>
</dbReference>
<accession>A0A1Y0IGZ1</accession>
<comment type="similarity">
    <text evidence="2">Belongs to the peptidase M4 family.</text>
</comment>
<dbReference type="Pfam" id="PF07504">
    <property type="entry name" value="FTP"/>
    <property type="match status" value="1"/>
</dbReference>
<feature type="domain" description="Peptidase C-terminal archaeal/bacterial" evidence="13">
    <location>
        <begin position="575"/>
        <end position="638"/>
    </location>
</feature>
<dbReference type="PANTHER" id="PTHR33794">
    <property type="entry name" value="BACILLOLYSIN"/>
    <property type="match status" value="1"/>
</dbReference>
<keyword evidence="16" id="KW-1185">Reference proteome</keyword>
<dbReference type="InterPro" id="IPR050728">
    <property type="entry name" value="Zinc_Metalloprotease_M4"/>
</dbReference>
<feature type="signal peptide" evidence="10">
    <location>
        <begin position="1"/>
        <end position="23"/>
    </location>
</feature>
<evidence type="ECO:0000313" key="15">
    <source>
        <dbReference type="EMBL" id="ARU59741.1"/>
    </source>
</evidence>
<keyword evidence="3" id="KW-0645">Protease</keyword>
<dbReference type="Gene3D" id="3.10.450.490">
    <property type="match status" value="1"/>
</dbReference>
<dbReference type="CDD" id="cd09597">
    <property type="entry name" value="M4_TLP"/>
    <property type="match status" value="1"/>
</dbReference>
<dbReference type="Gene3D" id="3.10.450.40">
    <property type="match status" value="1"/>
</dbReference>
<feature type="domain" description="Peptidase C-terminal archaeal/bacterial" evidence="13">
    <location>
        <begin position="945"/>
        <end position="1010"/>
    </location>
</feature>
<feature type="chain" id="PRO_5038966391" description="Peptidase M4 family protein" evidence="10">
    <location>
        <begin position="24"/>
        <end position="1140"/>
    </location>
</feature>
<dbReference type="Gene3D" id="1.10.390.10">
    <property type="entry name" value="Neutral Protease Domain 2"/>
    <property type="match status" value="1"/>
</dbReference>
<protein>
    <recommendedName>
        <fullName evidence="17">Peptidase M4 family protein</fullName>
    </recommendedName>
</protein>
<dbReference type="GO" id="GO:0046872">
    <property type="term" value="F:metal ion binding"/>
    <property type="evidence" value="ECO:0007669"/>
    <property type="project" value="UniProtKB-KW"/>
</dbReference>
<name>A0A1Y0IGZ1_9BACL</name>
<evidence type="ECO:0000256" key="6">
    <source>
        <dbReference type="ARBA" id="ARBA00022801"/>
    </source>
</evidence>
<proteinExistence type="inferred from homology"/>
<keyword evidence="6" id="KW-0378">Hydrolase</keyword>
<dbReference type="PRINTS" id="PR00730">
    <property type="entry name" value="THERMOLYSIN"/>
</dbReference>
<evidence type="ECO:0000256" key="3">
    <source>
        <dbReference type="ARBA" id="ARBA00022670"/>
    </source>
</evidence>
<evidence type="ECO:0000259" key="12">
    <source>
        <dbReference type="Pfam" id="PF02868"/>
    </source>
</evidence>
<dbReference type="InterPro" id="IPR023612">
    <property type="entry name" value="Peptidase_M4"/>
</dbReference>
<dbReference type="AlphaFoldDB" id="A0A1Y0IGZ1"/>
<feature type="domain" description="Peptidase M4" evidence="11">
    <location>
        <begin position="228"/>
        <end position="375"/>
    </location>
</feature>
<sequence>MKANKCLALAVVSSMFLTTAMSGAPVSAQSADQMTKSIMMNDAKGVPSFLTGKLSERPVRNSGDVLTALGLHRGQFKMNSPQDELALVQETTDKLGEMYKYRQVYKGVPVYGQELIVHANNAGDMTSVNGYYDPQVKIKGVSTRAKLSAAAAITAAKKHLGLTDSTAMALEKAELFIAGSAEEKYSLVYVVTLSTLKAEAPFYQDVFVNAHDGSITRSINRIAHASATGSGTGVLQDEKTIYTESVTDGFLLRDLTKPMNATGGVIETFTAGNTETLPGTVLSDADNVWSETASGVDAHFYAGRTYDYFWTHFGRNSYDNQGSSIRSVVNFGQDYVNAFWNGTQLVFGDADGTQYLPLSGALDIVAHEYTHGVIETTAGLNYQDQSGALNESFADVFGNLVQGDSNWLLGEDVYTPGVDGDATRSMADPALYGQPAHMSQYVNTTSDNGGVHTNSGIPNKAFYNFVTSEGVTVDEAAQVWYRALTQYLVSSSQFLDARNATLQAAIDLYGEDSPEVIAVTNAWAATGIGQPYDSSTGTDTTPFVFEPNNTLTEAYGPLQSGVAYEAYISEHSDDDYYQFTAPAIGQATVMLSSLPFDYDLYIYGEDGQEIAHSSNGSTTEDVVTFAVTSGRTYYIHVKPLYYSTTDSYLLQADYPLTGDQAPSDVNVYEPNNSKAEATPLTGGSKIYSYLTSTTDHDFYKFTSPVMGQATVQLGNLPYDYELVIFDEYNQTIGSSRNGGTRDEMITFSTVQNMTYYIDVQPNSSYFSTLQPYSLLADFSTTGPTASSDPNIYEPNNTRTAAYGPLQSGTVYGAYTTSSSDQDFYKFTPGGTGTAVISLTNLPYDLDFSVLDAAGNSIGYASNGGTKDDIYTFDVIAGNTYYVQVKPNYSYSSSTYPYALKVEYPLSGGPTQAELFAYEPNDTRDKAWGMLQGGVTYQAYATSQPDEDWYKFTVQDGGQVTVTLSNLPKNFDLQLYDASGSTIGWSKNSGTTTEVFTFNGLSGAVYYIHVDPYADWSTTQPYHLRVDLPAPLTGGQWLYEAVAFDTPHPYANNYNNGTAHMVSKPGALKIGLHYTTIDTESGYDYINIKDQAGSTLTKISGAYTDHWVLIDGDTITSNFTTDGSVTKYGYTIDQIKYYLVP</sequence>
<dbReference type="GO" id="GO:0004222">
    <property type="term" value="F:metalloendopeptidase activity"/>
    <property type="evidence" value="ECO:0007669"/>
    <property type="project" value="InterPro"/>
</dbReference>
<dbReference type="Gene3D" id="3.10.170.10">
    <property type="match status" value="1"/>
</dbReference>
<dbReference type="Pfam" id="PF04151">
    <property type="entry name" value="PPC"/>
    <property type="match status" value="2"/>
</dbReference>
<evidence type="ECO:0000259" key="14">
    <source>
        <dbReference type="Pfam" id="PF07504"/>
    </source>
</evidence>
<gene>
    <name evidence="15" type="ORF">CBW65_00780</name>
</gene>
<feature type="domain" description="Peptidase M4 C-terminal" evidence="12">
    <location>
        <begin position="378"/>
        <end position="528"/>
    </location>
</feature>
<evidence type="ECO:0000256" key="7">
    <source>
        <dbReference type="ARBA" id="ARBA00022833"/>
    </source>
</evidence>
<dbReference type="GO" id="GO:0006508">
    <property type="term" value="P:proteolysis"/>
    <property type="evidence" value="ECO:0007669"/>
    <property type="project" value="UniProtKB-KW"/>
</dbReference>
<evidence type="ECO:0000256" key="4">
    <source>
        <dbReference type="ARBA" id="ARBA00022723"/>
    </source>
</evidence>
<evidence type="ECO:0000256" key="5">
    <source>
        <dbReference type="ARBA" id="ARBA00022729"/>
    </source>
</evidence>
<dbReference type="InterPro" id="IPR035914">
    <property type="entry name" value="Sperma_CUB_dom_sf"/>
</dbReference>
<reference evidence="16" key="1">
    <citation type="submission" date="2017-05" db="EMBL/GenBank/DDBJ databases">
        <authorList>
            <person name="Sung H."/>
        </authorList>
    </citation>
    <scope>NUCLEOTIDE SEQUENCE [LARGE SCALE GENOMIC DNA]</scope>
    <source>
        <strain evidence="16">AR23208</strain>
    </source>
</reference>